<organism evidence="1">
    <name type="scientific">Candidatus Methanophagaceae archaeon ANME-1 ERB6</name>
    <dbReference type="NCBI Taxonomy" id="2759912"/>
    <lineage>
        <taxon>Archaea</taxon>
        <taxon>Methanobacteriati</taxon>
        <taxon>Methanobacteriota</taxon>
        <taxon>Stenosarchaea group</taxon>
        <taxon>Methanomicrobia</taxon>
        <taxon>Candidatus Methanophagales</taxon>
        <taxon>Candidatus Methanophagaceae</taxon>
    </lineage>
</organism>
<protein>
    <recommendedName>
        <fullName evidence="2">Metal-binding protein</fullName>
    </recommendedName>
</protein>
<dbReference type="InterPro" id="IPR014997">
    <property type="entry name" value="DUF1847"/>
</dbReference>
<sequence length="191" mass="21452">MNCAGCKEKACYKGKDCTEIAEEVSKAYKDDAEVLKSLSVSARIESRYYMKKNRIEELILYAKGMGYKKMGVAFCIGLENEAEVICDILSQHFDVSSVCCKVCGIDKSDFELEQVQTFRKEAMCNPIGQAKIFNKEKTDLNIILGLCMGHDILFTEYSEAPVTTLAVKDRVLAHNPLGAIYSGYQRKKLKE</sequence>
<name>A0A7G9YXS7_9EURY</name>
<gene>
    <name evidence="1" type="ORF">KPNLKIIH_00003</name>
</gene>
<dbReference type="EMBL" id="MT631522">
    <property type="protein sequence ID" value="QNO52811.1"/>
    <property type="molecule type" value="Genomic_DNA"/>
</dbReference>
<dbReference type="Pfam" id="PF08901">
    <property type="entry name" value="DUF1847"/>
    <property type="match status" value="1"/>
</dbReference>
<dbReference type="AlphaFoldDB" id="A0A7G9YXS7"/>
<reference evidence="1" key="1">
    <citation type="submission" date="2020-06" db="EMBL/GenBank/DDBJ databases">
        <title>Unique genomic features of the anaerobic methanotrophic archaea.</title>
        <authorList>
            <person name="Chadwick G.L."/>
            <person name="Skennerton C.T."/>
            <person name="Laso-Perez R."/>
            <person name="Leu A.O."/>
            <person name="Speth D.R."/>
            <person name="Yu H."/>
            <person name="Morgan-Lang C."/>
            <person name="Hatzenpichler R."/>
            <person name="Goudeau D."/>
            <person name="Malmstrom R."/>
            <person name="Brazelton W.J."/>
            <person name="Woyke T."/>
            <person name="Hallam S.J."/>
            <person name="Tyson G.W."/>
            <person name="Wegener G."/>
            <person name="Boetius A."/>
            <person name="Orphan V."/>
        </authorList>
    </citation>
    <scope>NUCLEOTIDE SEQUENCE</scope>
</reference>
<proteinExistence type="predicted"/>
<evidence type="ECO:0000313" key="1">
    <source>
        <dbReference type="EMBL" id="QNO52811.1"/>
    </source>
</evidence>
<accession>A0A7G9YXS7</accession>
<evidence type="ECO:0008006" key="2">
    <source>
        <dbReference type="Google" id="ProtNLM"/>
    </source>
</evidence>